<protein>
    <submittedName>
        <fullName evidence="1">Uncharacterized protein</fullName>
    </submittedName>
</protein>
<proteinExistence type="predicted"/>
<accession>A0A504YF07</accession>
<name>A0A504YF07_FASGI</name>
<evidence type="ECO:0000313" key="2">
    <source>
        <dbReference type="Proteomes" id="UP000316759"/>
    </source>
</evidence>
<dbReference type="Proteomes" id="UP000316759">
    <property type="component" value="Unassembled WGS sequence"/>
</dbReference>
<keyword evidence="2" id="KW-1185">Reference proteome</keyword>
<comment type="caution">
    <text evidence="1">The sequence shown here is derived from an EMBL/GenBank/DDBJ whole genome shotgun (WGS) entry which is preliminary data.</text>
</comment>
<organism evidence="1 2">
    <name type="scientific">Fasciola gigantica</name>
    <name type="common">Giant liver fluke</name>
    <dbReference type="NCBI Taxonomy" id="46835"/>
    <lineage>
        <taxon>Eukaryota</taxon>
        <taxon>Metazoa</taxon>
        <taxon>Spiralia</taxon>
        <taxon>Lophotrochozoa</taxon>
        <taxon>Platyhelminthes</taxon>
        <taxon>Trematoda</taxon>
        <taxon>Digenea</taxon>
        <taxon>Plagiorchiida</taxon>
        <taxon>Echinostomata</taxon>
        <taxon>Echinostomatoidea</taxon>
        <taxon>Fasciolidae</taxon>
        <taxon>Fasciola</taxon>
    </lineage>
</organism>
<dbReference type="AlphaFoldDB" id="A0A504YF07"/>
<gene>
    <name evidence="1" type="ORF">FGIG_02615</name>
</gene>
<sequence length="146" mass="17153">MQKRCLSKPRYLLPHPSNKITLADGKPVEIVDICEKSIGVTYFKNPYNLKDAMDFEKRFISETCRSASSADTLLMTSFAEHRSVLRRSRRPTTWHRKNINNFFLYSDFHKHLSLTVTSLFCTLRCFPISLLPIATERFKQRQYMRG</sequence>
<reference evidence="1 2" key="1">
    <citation type="submission" date="2019-04" db="EMBL/GenBank/DDBJ databases">
        <title>Annotation for the trematode Fasciola gigantica.</title>
        <authorList>
            <person name="Choi Y.-J."/>
        </authorList>
    </citation>
    <scope>NUCLEOTIDE SEQUENCE [LARGE SCALE GENOMIC DNA]</scope>
    <source>
        <strain evidence="1">Uganda_cow_1</strain>
    </source>
</reference>
<dbReference type="EMBL" id="SUNJ01014668">
    <property type="protein sequence ID" value="TPP56327.1"/>
    <property type="molecule type" value="Genomic_DNA"/>
</dbReference>
<evidence type="ECO:0000313" key="1">
    <source>
        <dbReference type="EMBL" id="TPP56327.1"/>
    </source>
</evidence>